<dbReference type="Pfam" id="PF02190">
    <property type="entry name" value="LON_substr_bdg"/>
    <property type="match status" value="1"/>
</dbReference>
<keyword evidence="2 4" id="KW-0863">Zinc-finger</keyword>
<dbReference type="Gene3D" id="1.20.58.1480">
    <property type="match status" value="1"/>
</dbReference>
<evidence type="ECO:0000313" key="9">
    <source>
        <dbReference type="Proteomes" id="UP001590951"/>
    </source>
</evidence>
<reference evidence="8 9" key="1">
    <citation type="submission" date="2024-09" db="EMBL/GenBank/DDBJ databases">
        <title>Rethinking Asexuality: The Enigmatic Case of Functional Sexual Genes in Lepraria (Stereocaulaceae).</title>
        <authorList>
            <person name="Doellman M."/>
            <person name="Sun Y."/>
            <person name="Barcenas-Pena A."/>
            <person name="Lumbsch H.T."/>
            <person name="Grewe F."/>
        </authorList>
    </citation>
    <scope>NUCLEOTIDE SEQUENCE [LARGE SCALE GENOMIC DNA]</scope>
    <source>
        <strain evidence="8 9">Grewe 0041</strain>
    </source>
</reference>
<keyword evidence="1" id="KW-0479">Metal-binding</keyword>
<dbReference type="InterPro" id="IPR015947">
    <property type="entry name" value="PUA-like_sf"/>
</dbReference>
<evidence type="ECO:0000313" key="8">
    <source>
        <dbReference type="EMBL" id="KAL2057732.1"/>
    </source>
</evidence>
<evidence type="ECO:0000256" key="5">
    <source>
        <dbReference type="SAM" id="MobiDB-lite"/>
    </source>
</evidence>
<feature type="region of interest" description="Disordered" evidence="5">
    <location>
        <begin position="549"/>
        <end position="590"/>
    </location>
</feature>
<dbReference type="InterPro" id="IPR001841">
    <property type="entry name" value="Znf_RING"/>
</dbReference>
<dbReference type="InterPro" id="IPR013083">
    <property type="entry name" value="Znf_RING/FYVE/PHD"/>
</dbReference>
<dbReference type="InterPro" id="IPR003111">
    <property type="entry name" value="Lon_prtase_N"/>
</dbReference>
<dbReference type="PROSITE" id="PS51787">
    <property type="entry name" value="LON_N"/>
    <property type="match status" value="1"/>
</dbReference>
<sequence length="590" mass="66242">MSVFDRQMSGAPTNIHGQPTALEAHPAVAFMGDALSQSEKLPTSRTVDPHRDARAIVRLVQCSQCSLPLHNPLTLPCGNSLCRTCLPELHTRTNITFPVEPNRKEGFMCPFDNCRKDHSLGDCSQDVTLAKVMDRVSIEVARCRPLTTDTPTLLDERPRWKNIVDSSKERKFPSSRILNGGRLVATYTMAEIGELRYDSEVAYQTMSPTGDSYENLDVAMLENLKEAIKNELDCQVCYALMLDPLTTTCGHTFCRKCIARTLDHSTMCPICRRFLPLPPGVHDVPGNERLAKLLLGLCPDLLAARAEAAALEEIPMLGEKNVPLFVCTLGYPSMPTFLHIFEPRYRLMIRRAIESGDRKFGMLMCNQRGQPQGHLGSTHFMEYGTLLYINSMQLLPGGRSLIETRGLSRFRVKDWGQLDGYIVGNIERIDDISFAEEEQIEATETMAPALAQNDLNGQIDHTPTLELLKICTEFIITMQAASAPWLHERVLASYGSPPDDPALFPYWFASILPINDDEKYKLLPTTSVRERLKITARWVLRFEGQHWSSIDRTEQSSSEDDDDDDDDDTPTSDQDVAQDVAMQIQNSSQE</sequence>
<dbReference type="SMART" id="SM00464">
    <property type="entry name" value="LON"/>
    <property type="match status" value="1"/>
</dbReference>
<dbReference type="PROSITE" id="PS50089">
    <property type="entry name" value="ZF_RING_2"/>
    <property type="match status" value="2"/>
</dbReference>
<evidence type="ECO:0000256" key="1">
    <source>
        <dbReference type="ARBA" id="ARBA00022723"/>
    </source>
</evidence>
<protein>
    <submittedName>
        <fullName evidence="8">Uncharacterized protein</fullName>
    </submittedName>
</protein>
<dbReference type="Gene3D" id="2.30.130.40">
    <property type="entry name" value="LON domain-like"/>
    <property type="match status" value="1"/>
</dbReference>
<dbReference type="PROSITE" id="PS00518">
    <property type="entry name" value="ZF_RING_1"/>
    <property type="match status" value="1"/>
</dbReference>
<dbReference type="SUPFAM" id="SSF88697">
    <property type="entry name" value="PUA domain-like"/>
    <property type="match status" value="1"/>
</dbReference>
<gene>
    <name evidence="8" type="ORF">ABVK25_002116</name>
</gene>
<feature type="compositionally biased region" description="Acidic residues" evidence="5">
    <location>
        <begin position="557"/>
        <end position="570"/>
    </location>
</feature>
<feature type="domain" description="Lon N-terminal" evidence="7">
    <location>
        <begin position="314"/>
        <end position="543"/>
    </location>
</feature>
<evidence type="ECO:0000259" key="7">
    <source>
        <dbReference type="PROSITE" id="PS51787"/>
    </source>
</evidence>
<evidence type="ECO:0000259" key="6">
    <source>
        <dbReference type="PROSITE" id="PS50089"/>
    </source>
</evidence>
<evidence type="ECO:0000256" key="2">
    <source>
        <dbReference type="ARBA" id="ARBA00022771"/>
    </source>
</evidence>
<keyword evidence="9" id="KW-1185">Reference proteome</keyword>
<dbReference type="PANTHER" id="PTHR23327:SF42">
    <property type="entry name" value="LON PEPTIDASE N-TERMINAL DOMAIN AND RING FINGER PROTEIN C14F5.10C"/>
    <property type="match status" value="1"/>
</dbReference>
<organism evidence="8 9">
    <name type="scientific">Lepraria finkii</name>
    <dbReference type="NCBI Taxonomy" id="1340010"/>
    <lineage>
        <taxon>Eukaryota</taxon>
        <taxon>Fungi</taxon>
        <taxon>Dikarya</taxon>
        <taxon>Ascomycota</taxon>
        <taxon>Pezizomycotina</taxon>
        <taxon>Lecanoromycetes</taxon>
        <taxon>OSLEUM clade</taxon>
        <taxon>Lecanoromycetidae</taxon>
        <taxon>Lecanorales</taxon>
        <taxon>Lecanorineae</taxon>
        <taxon>Stereocaulaceae</taxon>
        <taxon>Lepraria</taxon>
    </lineage>
</organism>
<keyword evidence="3" id="KW-0862">Zinc</keyword>
<accession>A0ABR4BIT7</accession>
<feature type="domain" description="RING-type" evidence="6">
    <location>
        <begin position="62"/>
        <end position="113"/>
    </location>
</feature>
<evidence type="ECO:0000256" key="4">
    <source>
        <dbReference type="PROSITE-ProRule" id="PRU00175"/>
    </source>
</evidence>
<dbReference type="Proteomes" id="UP001590951">
    <property type="component" value="Unassembled WGS sequence"/>
</dbReference>
<dbReference type="EMBL" id="JBHFEH010000004">
    <property type="protein sequence ID" value="KAL2057732.1"/>
    <property type="molecule type" value="Genomic_DNA"/>
</dbReference>
<proteinExistence type="predicted"/>
<dbReference type="SMART" id="SM00184">
    <property type="entry name" value="RING"/>
    <property type="match status" value="2"/>
</dbReference>
<comment type="caution">
    <text evidence="8">The sequence shown here is derived from an EMBL/GenBank/DDBJ whole genome shotgun (WGS) entry which is preliminary data.</text>
</comment>
<dbReference type="Gene3D" id="3.30.40.10">
    <property type="entry name" value="Zinc/RING finger domain, C3HC4 (zinc finger)"/>
    <property type="match status" value="2"/>
</dbReference>
<dbReference type="InterPro" id="IPR017907">
    <property type="entry name" value="Znf_RING_CS"/>
</dbReference>
<dbReference type="SUPFAM" id="SSF57850">
    <property type="entry name" value="RING/U-box"/>
    <property type="match status" value="2"/>
</dbReference>
<name>A0ABR4BIT7_9LECA</name>
<dbReference type="CDD" id="cd16514">
    <property type="entry name" value="RING-HC_LONFs_rpt2"/>
    <property type="match status" value="1"/>
</dbReference>
<evidence type="ECO:0000256" key="3">
    <source>
        <dbReference type="ARBA" id="ARBA00022833"/>
    </source>
</evidence>
<dbReference type="Pfam" id="PF13923">
    <property type="entry name" value="zf-C3HC4_2"/>
    <property type="match status" value="1"/>
</dbReference>
<dbReference type="InterPro" id="IPR046336">
    <property type="entry name" value="Lon_prtase_N_sf"/>
</dbReference>
<dbReference type="PANTHER" id="PTHR23327">
    <property type="entry name" value="RING FINGER PROTEIN 127"/>
    <property type="match status" value="1"/>
</dbReference>
<feature type="domain" description="RING-type" evidence="6">
    <location>
        <begin position="234"/>
        <end position="272"/>
    </location>
</feature>